<keyword evidence="1" id="KW-1133">Transmembrane helix</keyword>
<reference evidence="2 3" key="1">
    <citation type="submission" date="2017-11" db="EMBL/GenBank/DDBJ databases">
        <title>Genomic Encyclopedia of Archaeal and Bacterial Type Strains, Phase II (KMG-II): From Individual Species to Whole Genera.</title>
        <authorList>
            <person name="Goeker M."/>
        </authorList>
    </citation>
    <scope>NUCLEOTIDE SEQUENCE [LARGE SCALE GENOMIC DNA]</scope>
    <source>
        <strain evidence="2 3">DSM 27763</strain>
    </source>
</reference>
<keyword evidence="3" id="KW-1185">Reference proteome</keyword>
<accession>A0A2M9BE20</accession>
<sequence length="161" mass="16844">MSVSARARGVSTGRLLLGAAGVAVGTYGVWLLLREPFDGLVSAVLWLGGGVIVHDGILAPLTLVVLLLGTRFLPAAARLPAALVLLVWGTVTVMAVPVLVATTAGLGRGDQNATLLDRAYGPAWWGLTVVAVVVAVVWSWRRSRKLRRVNGVSRASNTRSA</sequence>
<evidence type="ECO:0000313" key="2">
    <source>
        <dbReference type="EMBL" id="PJJ56203.1"/>
    </source>
</evidence>
<dbReference type="EMBL" id="PGEZ01000001">
    <property type="protein sequence ID" value="PJJ56203.1"/>
    <property type="molecule type" value="Genomic_DNA"/>
</dbReference>
<protein>
    <submittedName>
        <fullName evidence="2">Uncharacterized protein</fullName>
    </submittedName>
</protein>
<feature type="transmembrane region" description="Helical" evidence="1">
    <location>
        <begin position="12"/>
        <end position="33"/>
    </location>
</feature>
<gene>
    <name evidence="2" type="ORF">CLV56_0407</name>
</gene>
<organism evidence="2 3">
    <name type="scientific">Mumia flava</name>
    <dbReference type="NCBI Taxonomy" id="1348852"/>
    <lineage>
        <taxon>Bacteria</taxon>
        <taxon>Bacillati</taxon>
        <taxon>Actinomycetota</taxon>
        <taxon>Actinomycetes</taxon>
        <taxon>Propionibacteriales</taxon>
        <taxon>Nocardioidaceae</taxon>
        <taxon>Mumia</taxon>
    </lineage>
</organism>
<keyword evidence="1" id="KW-0812">Transmembrane</keyword>
<dbReference type="AlphaFoldDB" id="A0A2M9BE20"/>
<evidence type="ECO:0000313" key="3">
    <source>
        <dbReference type="Proteomes" id="UP000230842"/>
    </source>
</evidence>
<dbReference type="RefSeq" id="WP_100414317.1">
    <property type="nucleotide sequence ID" value="NZ_PGEZ01000001.1"/>
</dbReference>
<feature type="transmembrane region" description="Helical" evidence="1">
    <location>
        <begin position="45"/>
        <end position="69"/>
    </location>
</feature>
<proteinExistence type="predicted"/>
<name>A0A2M9BE20_9ACTN</name>
<dbReference type="Proteomes" id="UP000230842">
    <property type="component" value="Unassembled WGS sequence"/>
</dbReference>
<dbReference type="OrthoDB" id="4559029at2"/>
<comment type="caution">
    <text evidence="2">The sequence shown here is derived from an EMBL/GenBank/DDBJ whole genome shotgun (WGS) entry which is preliminary data.</text>
</comment>
<keyword evidence="1" id="KW-0472">Membrane</keyword>
<feature type="transmembrane region" description="Helical" evidence="1">
    <location>
        <begin position="122"/>
        <end position="140"/>
    </location>
</feature>
<evidence type="ECO:0000256" key="1">
    <source>
        <dbReference type="SAM" id="Phobius"/>
    </source>
</evidence>
<feature type="transmembrane region" description="Helical" evidence="1">
    <location>
        <begin position="81"/>
        <end position="102"/>
    </location>
</feature>